<sequence>MKQEAKTTFGRTIRWTWAAVAAVLFHLVLYWSVALTRDSKQELKRQSRQFAEIQYLDSATEEMSLFDPRPMLLPTRWNSSNAANFVGYWQEEEEIFPEFPPEFELEDGNYIDDFGNVTASYDRLSRAQVEFGYPPFRELGREISEREFVDGKGLSLALQKPENGATILATTIYNDAVERLFASWPDMRPAVLLATVESSFPVGGVSVVEGTGFIEADRLLTRIVYGNLAGFGPLADGVYLLEIVP</sequence>
<dbReference type="EMBL" id="JACHVC010000012">
    <property type="protein sequence ID" value="MBC2606424.1"/>
    <property type="molecule type" value="Genomic_DNA"/>
</dbReference>
<evidence type="ECO:0000313" key="3">
    <source>
        <dbReference type="Proteomes" id="UP000526501"/>
    </source>
</evidence>
<feature type="transmembrane region" description="Helical" evidence="1">
    <location>
        <begin position="15"/>
        <end position="35"/>
    </location>
</feature>
<dbReference type="RefSeq" id="WP_185660299.1">
    <property type="nucleotide sequence ID" value="NZ_CAWPOO010000012.1"/>
</dbReference>
<keyword evidence="1" id="KW-0812">Transmembrane</keyword>
<reference evidence="2 3" key="1">
    <citation type="submission" date="2020-07" db="EMBL/GenBank/DDBJ databases">
        <authorList>
            <person name="Feng X."/>
        </authorList>
    </citation>
    <scope>NUCLEOTIDE SEQUENCE [LARGE SCALE GENOMIC DNA]</scope>
    <source>
        <strain evidence="2 3">JCM23202</strain>
    </source>
</reference>
<keyword evidence="3" id="KW-1185">Reference proteome</keyword>
<dbReference type="Proteomes" id="UP000526501">
    <property type="component" value="Unassembled WGS sequence"/>
</dbReference>
<comment type="caution">
    <text evidence="2">The sequence shown here is derived from an EMBL/GenBank/DDBJ whole genome shotgun (WGS) entry which is preliminary data.</text>
</comment>
<keyword evidence="1" id="KW-0472">Membrane</keyword>
<organism evidence="2 3">
    <name type="scientific">Pelagicoccus albus</name>
    <dbReference type="NCBI Taxonomy" id="415222"/>
    <lineage>
        <taxon>Bacteria</taxon>
        <taxon>Pseudomonadati</taxon>
        <taxon>Verrucomicrobiota</taxon>
        <taxon>Opitutia</taxon>
        <taxon>Puniceicoccales</taxon>
        <taxon>Pelagicoccaceae</taxon>
        <taxon>Pelagicoccus</taxon>
    </lineage>
</organism>
<gene>
    <name evidence="2" type="ORF">H5P27_10245</name>
</gene>
<protein>
    <submittedName>
        <fullName evidence="2">Uncharacterized protein</fullName>
    </submittedName>
</protein>
<name>A0A7X1E8J6_9BACT</name>
<dbReference type="AlphaFoldDB" id="A0A7X1E8J6"/>
<proteinExistence type="predicted"/>
<accession>A0A7X1E8J6</accession>
<evidence type="ECO:0000256" key="1">
    <source>
        <dbReference type="SAM" id="Phobius"/>
    </source>
</evidence>
<evidence type="ECO:0000313" key="2">
    <source>
        <dbReference type="EMBL" id="MBC2606424.1"/>
    </source>
</evidence>
<keyword evidence="1" id="KW-1133">Transmembrane helix</keyword>